<feature type="chain" id="PRO_5005187821" evidence="2">
    <location>
        <begin position="18"/>
        <end position="135"/>
    </location>
</feature>
<feature type="compositionally biased region" description="Acidic residues" evidence="1">
    <location>
        <begin position="73"/>
        <end position="87"/>
    </location>
</feature>
<dbReference type="VEuPathDB" id="CryptoDB:Vbra_8528"/>
<sequence>MHVYVFLFVVLGQFVNANSFVQSIVPPAVPSGGGDVSQFGIDDFIDDSLQDTLIENNGTYHNIRHSPSGAPPDVEDDSVPESEEEELGNATATSFLHARTGLSDRLVFVVEMCRHGARAPYRYFTTSVCLHVPMF</sequence>
<dbReference type="AlphaFoldDB" id="A0A0G4EY87"/>
<reference evidence="3 4" key="1">
    <citation type="submission" date="2014-11" db="EMBL/GenBank/DDBJ databases">
        <authorList>
            <person name="Zhu J."/>
            <person name="Qi W."/>
            <person name="Song R."/>
        </authorList>
    </citation>
    <scope>NUCLEOTIDE SEQUENCE [LARGE SCALE GENOMIC DNA]</scope>
</reference>
<accession>A0A0G4EY87</accession>
<proteinExistence type="predicted"/>
<evidence type="ECO:0000256" key="2">
    <source>
        <dbReference type="SAM" id="SignalP"/>
    </source>
</evidence>
<dbReference type="Proteomes" id="UP000041254">
    <property type="component" value="Unassembled WGS sequence"/>
</dbReference>
<organism evidence="3 4">
    <name type="scientific">Vitrella brassicaformis (strain CCMP3155)</name>
    <dbReference type="NCBI Taxonomy" id="1169540"/>
    <lineage>
        <taxon>Eukaryota</taxon>
        <taxon>Sar</taxon>
        <taxon>Alveolata</taxon>
        <taxon>Colpodellida</taxon>
        <taxon>Vitrellaceae</taxon>
        <taxon>Vitrella</taxon>
    </lineage>
</organism>
<evidence type="ECO:0000256" key="1">
    <source>
        <dbReference type="SAM" id="MobiDB-lite"/>
    </source>
</evidence>
<dbReference type="InParanoid" id="A0A0G4EY87"/>
<protein>
    <submittedName>
        <fullName evidence="3">Uncharacterized protein</fullName>
    </submittedName>
</protein>
<evidence type="ECO:0000313" key="3">
    <source>
        <dbReference type="EMBL" id="CEM04095.1"/>
    </source>
</evidence>
<feature type="signal peptide" evidence="2">
    <location>
        <begin position="1"/>
        <end position="17"/>
    </location>
</feature>
<keyword evidence="2" id="KW-0732">Signal</keyword>
<dbReference type="PROSITE" id="PS00616">
    <property type="entry name" value="HIS_ACID_PHOSPHAT_1"/>
    <property type="match status" value="1"/>
</dbReference>
<feature type="region of interest" description="Disordered" evidence="1">
    <location>
        <begin position="60"/>
        <end position="90"/>
    </location>
</feature>
<evidence type="ECO:0000313" key="4">
    <source>
        <dbReference type="Proteomes" id="UP000041254"/>
    </source>
</evidence>
<dbReference type="InterPro" id="IPR033379">
    <property type="entry name" value="Acid_Pase_AS"/>
</dbReference>
<name>A0A0G4EY87_VITBC</name>
<keyword evidence="4" id="KW-1185">Reference proteome</keyword>
<dbReference type="EMBL" id="CDMY01000347">
    <property type="protein sequence ID" value="CEM04095.1"/>
    <property type="molecule type" value="Genomic_DNA"/>
</dbReference>
<gene>
    <name evidence="3" type="ORF">Vbra_8528</name>
</gene>